<name>A0A9N8F1E4_9STRA</name>
<accession>A0A9N8F1E4</accession>
<keyword evidence="11" id="KW-1185">Reference proteome</keyword>
<reference evidence="10" key="1">
    <citation type="submission" date="2020-06" db="EMBL/GenBank/DDBJ databases">
        <authorList>
            <consortium name="Plant Systems Biology data submission"/>
        </authorList>
    </citation>
    <scope>NUCLEOTIDE SEQUENCE</scope>
    <source>
        <strain evidence="10">D6</strain>
    </source>
</reference>
<dbReference type="Gene3D" id="1.20.1540.10">
    <property type="entry name" value="Rhomboid-like"/>
    <property type="match status" value="1"/>
</dbReference>
<keyword evidence="8" id="KW-0732">Signal</keyword>
<keyword evidence="3 7" id="KW-0812">Transmembrane</keyword>
<dbReference type="Pfam" id="PF01694">
    <property type="entry name" value="Rhomboid"/>
    <property type="match status" value="1"/>
</dbReference>
<feature type="signal peptide" evidence="8">
    <location>
        <begin position="1"/>
        <end position="32"/>
    </location>
</feature>
<dbReference type="SUPFAM" id="SSF144091">
    <property type="entry name" value="Rhomboid-like"/>
    <property type="match status" value="1"/>
</dbReference>
<dbReference type="OrthoDB" id="46411at2759"/>
<evidence type="ECO:0000313" key="10">
    <source>
        <dbReference type="EMBL" id="CAB9530190.1"/>
    </source>
</evidence>
<dbReference type="PANTHER" id="PTHR43731">
    <property type="entry name" value="RHOMBOID PROTEASE"/>
    <property type="match status" value="1"/>
</dbReference>
<evidence type="ECO:0000256" key="4">
    <source>
        <dbReference type="ARBA" id="ARBA00022801"/>
    </source>
</evidence>
<dbReference type="PROSITE" id="PS51257">
    <property type="entry name" value="PROKAR_LIPOPROTEIN"/>
    <property type="match status" value="1"/>
</dbReference>
<dbReference type="GO" id="GO:0016020">
    <property type="term" value="C:membrane"/>
    <property type="evidence" value="ECO:0007669"/>
    <property type="project" value="UniProtKB-SubCell"/>
</dbReference>
<evidence type="ECO:0000313" key="11">
    <source>
        <dbReference type="Proteomes" id="UP001153069"/>
    </source>
</evidence>
<evidence type="ECO:0000256" key="6">
    <source>
        <dbReference type="ARBA" id="ARBA00023136"/>
    </source>
</evidence>
<comment type="similarity">
    <text evidence="2">Belongs to the peptidase S54 family.</text>
</comment>
<dbReference type="Proteomes" id="UP001153069">
    <property type="component" value="Unassembled WGS sequence"/>
</dbReference>
<gene>
    <name evidence="10" type="ORF">SEMRO_2779_G336920.1</name>
</gene>
<evidence type="ECO:0000256" key="1">
    <source>
        <dbReference type="ARBA" id="ARBA00004141"/>
    </source>
</evidence>
<feature type="domain" description="Peptidase S54 rhomboid" evidence="9">
    <location>
        <begin position="159"/>
        <end position="295"/>
    </location>
</feature>
<evidence type="ECO:0000256" key="2">
    <source>
        <dbReference type="ARBA" id="ARBA00009045"/>
    </source>
</evidence>
<dbReference type="InterPro" id="IPR050925">
    <property type="entry name" value="Rhomboid_protease_S54"/>
</dbReference>
<sequence>MIPRRKPIPSKKLSFLACLLLACSNFMSPTSAFQMPPRLVVTPSRTRQQYLPLTPRHIGRGDWDGDDLRWIKRMRRRMWRRSNYNMGSNDNPGRSTLIFANFFMFVYQTVSTVQLIVQRNPRYWPRHAFSIITDTLLGSTNVRGPLTTSFVHINYLSNREPFRFLTAGFLHGDILHLLLNLYALRQLPSWVESGLGTSLFVTTFLVAIVTGNIGHSIVMASSPARTFCLGASGGICGLYGLMYVALTKMGQSQGASRILQSMLLLFVSGLWWESVSNAGHMGGFLGGIVMGILCVPSYQKDYQMRRKNSLQADMFPQSYRQVMGFGMAPSKSGFLPVQAIWVAVGILLLSEPRYQSMPGNIVRGLLHPGSLSRF</sequence>
<evidence type="ECO:0000256" key="8">
    <source>
        <dbReference type="SAM" id="SignalP"/>
    </source>
</evidence>
<feature type="transmembrane region" description="Helical" evidence="7">
    <location>
        <begin position="164"/>
        <end position="183"/>
    </location>
</feature>
<feature type="chain" id="PRO_5040376792" evidence="8">
    <location>
        <begin position="33"/>
        <end position="374"/>
    </location>
</feature>
<comment type="caution">
    <text evidence="10">The sequence shown here is derived from an EMBL/GenBank/DDBJ whole genome shotgun (WGS) entry which is preliminary data.</text>
</comment>
<feature type="transmembrane region" description="Helical" evidence="7">
    <location>
        <begin position="282"/>
        <end position="299"/>
    </location>
</feature>
<dbReference type="PANTHER" id="PTHR43731:SF14">
    <property type="entry name" value="PRESENILIN-ASSOCIATED RHOMBOID-LIKE PROTEIN, MITOCHONDRIAL"/>
    <property type="match status" value="1"/>
</dbReference>
<comment type="subcellular location">
    <subcellularLocation>
        <location evidence="1">Membrane</location>
        <topology evidence="1">Multi-pass membrane protein</topology>
    </subcellularLocation>
</comment>
<proteinExistence type="inferred from homology"/>
<dbReference type="InterPro" id="IPR035952">
    <property type="entry name" value="Rhomboid-like_sf"/>
</dbReference>
<keyword evidence="4" id="KW-0378">Hydrolase</keyword>
<dbReference type="AlphaFoldDB" id="A0A9N8F1E4"/>
<keyword evidence="5 7" id="KW-1133">Transmembrane helix</keyword>
<keyword evidence="6 7" id="KW-0472">Membrane</keyword>
<feature type="transmembrane region" description="Helical" evidence="7">
    <location>
        <begin position="226"/>
        <end position="246"/>
    </location>
</feature>
<evidence type="ECO:0000259" key="9">
    <source>
        <dbReference type="Pfam" id="PF01694"/>
    </source>
</evidence>
<evidence type="ECO:0000256" key="3">
    <source>
        <dbReference type="ARBA" id="ARBA00022692"/>
    </source>
</evidence>
<dbReference type="InterPro" id="IPR022764">
    <property type="entry name" value="Peptidase_S54_rhomboid_dom"/>
</dbReference>
<feature type="transmembrane region" description="Helical" evidence="7">
    <location>
        <begin position="195"/>
        <end position="214"/>
    </location>
</feature>
<feature type="transmembrane region" description="Helical" evidence="7">
    <location>
        <begin position="96"/>
        <end position="117"/>
    </location>
</feature>
<evidence type="ECO:0000256" key="7">
    <source>
        <dbReference type="SAM" id="Phobius"/>
    </source>
</evidence>
<dbReference type="EMBL" id="CAICTM010002777">
    <property type="protein sequence ID" value="CAB9530190.1"/>
    <property type="molecule type" value="Genomic_DNA"/>
</dbReference>
<dbReference type="GO" id="GO:0004252">
    <property type="term" value="F:serine-type endopeptidase activity"/>
    <property type="evidence" value="ECO:0007669"/>
    <property type="project" value="InterPro"/>
</dbReference>
<evidence type="ECO:0000256" key="5">
    <source>
        <dbReference type="ARBA" id="ARBA00022989"/>
    </source>
</evidence>
<organism evidence="10 11">
    <name type="scientific">Seminavis robusta</name>
    <dbReference type="NCBI Taxonomy" id="568900"/>
    <lineage>
        <taxon>Eukaryota</taxon>
        <taxon>Sar</taxon>
        <taxon>Stramenopiles</taxon>
        <taxon>Ochrophyta</taxon>
        <taxon>Bacillariophyta</taxon>
        <taxon>Bacillariophyceae</taxon>
        <taxon>Bacillariophycidae</taxon>
        <taxon>Naviculales</taxon>
        <taxon>Naviculaceae</taxon>
        <taxon>Seminavis</taxon>
    </lineage>
</organism>
<protein>
    <submittedName>
        <fullName evidence="10">Rhomboid family</fullName>
    </submittedName>
</protein>